<accession>A0A9Q0RYZ4</accession>
<dbReference type="Pfam" id="PF16366">
    <property type="entry name" value="CEBP_ZZ"/>
    <property type="match status" value="1"/>
</dbReference>
<feature type="domain" description="RRM" evidence="5">
    <location>
        <begin position="310"/>
        <end position="395"/>
    </location>
</feature>
<dbReference type="OrthoDB" id="10033548at2759"/>
<evidence type="ECO:0000256" key="1">
    <source>
        <dbReference type="ARBA" id="ARBA00022884"/>
    </source>
</evidence>
<keyword evidence="7" id="KW-1185">Reference proteome</keyword>
<protein>
    <submittedName>
        <fullName evidence="6">Cytoplasmic polyadenylation element-binding protein 1-B</fullName>
    </submittedName>
</protein>
<dbReference type="CDD" id="cd19757">
    <property type="entry name" value="Bbox1"/>
    <property type="match status" value="1"/>
</dbReference>
<evidence type="ECO:0000256" key="4">
    <source>
        <dbReference type="SAM" id="SignalP"/>
    </source>
</evidence>
<sequence>MGISSFFLYIISLRVTLRDVYGTSFGDAMSTSDIFGTSNSTMFNSQLESTPPGFPYSPITPNSLNSSPGDSSNSSSRNFDGFQFDCSNQNTPMKEFQRNFNSDCFNSFSSTIPAPSFQRSARSSLQFRDTNSPLASDINPFSFGNGMSSGSISPDSDHSVFSNMDNNLAELMNYLSMSQQQNQSQNVFNNITQEMKSLQTIQSIQTLNALKLMHLQEINRRNQLSQFLELNQILQGSQMNHCSTTPQPQQLSHQQPQLSPLSPLNANIDNNLDRLARNHRVSAALSDTPFRWRGVLPQKSSHSDAVNYSNKVFLGGLPVDANDQMLADTFSQFGPITVEWPAKERKGYAYSIFETENHVRALLNICTVQEGNSCNVRKYFFKIPGKYQKTHKIEVIPWVIADSNYLKSSSQKLDPAKTVFVGALHGQLTAKGLAQIMDDIFKGVIYAGIDTDKFKYPLGSGRVTFNNHESYIKAISTAFIEVQTSKFKCKVFQIDPYLEDSLCSGCGVQHGPYFCRQFSCYKYFCRTCWKRQHAKEYYDHKPMTRNSKSQYLVGIGPQINQQSNGLQQQSPSMYNNLLSPTQYF</sequence>
<dbReference type="Pfam" id="PF16367">
    <property type="entry name" value="RRM_7"/>
    <property type="match status" value="1"/>
</dbReference>
<evidence type="ECO:0000313" key="6">
    <source>
        <dbReference type="EMBL" id="KAJ6637438.1"/>
    </source>
</evidence>
<evidence type="ECO:0000259" key="5">
    <source>
        <dbReference type="PROSITE" id="PS50102"/>
    </source>
</evidence>
<comment type="caution">
    <text evidence="6">The sequence shown here is derived from an EMBL/GenBank/DDBJ whole genome shotgun (WGS) entry which is preliminary data.</text>
</comment>
<dbReference type="SMART" id="SM00360">
    <property type="entry name" value="RRM"/>
    <property type="match status" value="2"/>
</dbReference>
<dbReference type="InterPro" id="IPR035979">
    <property type="entry name" value="RBD_domain_sf"/>
</dbReference>
<dbReference type="GO" id="GO:0045202">
    <property type="term" value="C:synapse"/>
    <property type="evidence" value="ECO:0007669"/>
    <property type="project" value="TreeGrafter"/>
</dbReference>
<feature type="region of interest" description="Disordered" evidence="3">
    <location>
        <begin position="46"/>
        <end position="78"/>
    </location>
</feature>
<dbReference type="GO" id="GO:0043022">
    <property type="term" value="F:ribosome binding"/>
    <property type="evidence" value="ECO:0007669"/>
    <property type="project" value="TreeGrafter"/>
</dbReference>
<reference evidence="6" key="1">
    <citation type="submission" date="2022-07" db="EMBL/GenBank/DDBJ databases">
        <authorList>
            <person name="Trinca V."/>
            <person name="Uliana J.V.C."/>
            <person name="Torres T.T."/>
            <person name="Ward R.J."/>
            <person name="Monesi N."/>
        </authorList>
    </citation>
    <scope>NUCLEOTIDE SEQUENCE</scope>
    <source>
        <strain evidence="6">HSMRA1968</strain>
        <tissue evidence="6">Whole embryos</tissue>
    </source>
</reference>
<feature type="region of interest" description="Disordered" evidence="3">
    <location>
        <begin position="239"/>
        <end position="266"/>
    </location>
</feature>
<name>A0A9Q0RYZ4_9DIPT</name>
<feature type="compositionally biased region" description="Low complexity" evidence="3">
    <location>
        <begin position="246"/>
        <end position="264"/>
    </location>
</feature>
<dbReference type="GO" id="GO:0043005">
    <property type="term" value="C:neuron projection"/>
    <property type="evidence" value="ECO:0007669"/>
    <property type="project" value="TreeGrafter"/>
</dbReference>
<dbReference type="GO" id="GO:0000900">
    <property type="term" value="F:mRNA regulatory element binding translation repressor activity"/>
    <property type="evidence" value="ECO:0007669"/>
    <property type="project" value="TreeGrafter"/>
</dbReference>
<feature type="chain" id="PRO_5040486382" evidence="4">
    <location>
        <begin position="23"/>
        <end position="584"/>
    </location>
</feature>
<feature type="region of interest" description="Disordered" evidence="3">
    <location>
        <begin position="562"/>
        <end position="584"/>
    </location>
</feature>
<dbReference type="GO" id="GO:0005737">
    <property type="term" value="C:cytoplasm"/>
    <property type="evidence" value="ECO:0007669"/>
    <property type="project" value="TreeGrafter"/>
</dbReference>
<feature type="compositionally biased region" description="Low complexity" evidence="3">
    <location>
        <begin position="562"/>
        <end position="572"/>
    </location>
</feature>
<keyword evidence="1 2" id="KW-0694">RNA-binding</keyword>
<gene>
    <name evidence="6" type="primary">cpeb1-b</name>
    <name evidence="6" type="ORF">Bhyg_10168</name>
</gene>
<evidence type="ECO:0000256" key="2">
    <source>
        <dbReference type="PROSITE-ProRule" id="PRU00176"/>
    </source>
</evidence>
<proteinExistence type="predicted"/>
<dbReference type="AlphaFoldDB" id="A0A9Q0RYZ4"/>
<dbReference type="SUPFAM" id="SSF54928">
    <property type="entry name" value="RNA-binding domain, RBD"/>
    <property type="match status" value="1"/>
</dbReference>
<dbReference type="Proteomes" id="UP001151699">
    <property type="component" value="Chromosome X"/>
</dbReference>
<organism evidence="6 7">
    <name type="scientific">Pseudolycoriella hygida</name>
    <dbReference type="NCBI Taxonomy" id="35572"/>
    <lineage>
        <taxon>Eukaryota</taxon>
        <taxon>Metazoa</taxon>
        <taxon>Ecdysozoa</taxon>
        <taxon>Arthropoda</taxon>
        <taxon>Hexapoda</taxon>
        <taxon>Insecta</taxon>
        <taxon>Pterygota</taxon>
        <taxon>Neoptera</taxon>
        <taxon>Endopterygota</taxon>
        <taxon>Diptera</taxon>
        <taxon>Nematocera</taxon>
        <taxon>Sciaroidea</taxon>
        <taxon>Sciaridae</taxon>
        <taxon>Pseudolycoriella</taxon>
    </lineage>
</organism>
<dbReference type="PANTHER" id="PTHR12566:SF9">
    <property type="entry name" value="CYTOPLASMIC POLYADENYLATION ELEMENT-BINDING PROTEIN 1"/>
    <property type="match status" value="1"/>
</dbReference>
<evidence type="ECO:0000313" key="7">
    <source>
        <dbReference type="Proteomes" id="UP001151699"/>
    </source>
</evidence>
<dbReference type="FunFam" id="3.30.70.330:FF:000054">
    <property type="entry name" value="Cytoplasmic polyadenylation element-binding protein 1"/>
    <property type="match status" value="1"/>
</dbReference>
<dbReference type="GO" id="GO:0003730">
    <property type="term" value="F:mRNA 3'-UTR binding"/>
    <property type="evidence" value="ECO:0007669"/>
    <property type="project" value="InterPro"/>
</dbReference>
<dbReference type="GO" id="GO:2000766">
    <property type="term" value="P:negative regulation of cytoplasmic translation"/>
    <property type="evidence" value="ECO:0007669"/>
    <property type="project" value="TreeGrafter"/>
</dbReference>
<dbReference type="InterPro" id="IPR012677">
    <property type="entry name" value="Nucleotide-bd_a/b_plait_sf"/>
</dbReference>
<evidence type="ECO:0000256" key="3">
    <source>
        <dbReference type="SAM" id="MobiDB-lite"/>
    </source>
</evidence>
<feature type="compositionally biased region" description="Low complexity" evidence="3">
    <location>
        <begin position="62"/>
        <end position="78"/>
    </location>
</feature>
<dbReference type="InterPro" id="IPR032296">
    <property type="entry name" value="CEBP_ZZ"/>
</dbReference>
<dbReference type="Gene3D" id="4.10.640.40">
    <property type="entry name" value="Cytoplasmic polyadenylation element-binding protein, ZZ domain"/>
    <property type="match status" value="1"/>
</dbReference>
<dbReference type="InterPro" id="IPR000504">
    <property type="entry name" value="RRM_dom"/>
</dbReference>
<dbReference type="GO" id="GO:0005634">
    <property type="term" value="C:nucleus"/>
    <property type="evidence" value="ECO:0007669"/>
    <property type="project" value="TreeGrafter"/>
</dbReference>
<keyword evidence="4" id="KW-0732">Signal</keyword>
<dbReference type="EMBL" id="WJQU01000003">
    <property type="protein sequence ID" value="KAJ6637438.1"/>
    <property type="molecule type" value="Genomic_DNA"/>
</dbReference>
<dbReference type="PANTHER" id="PTHR12566">
    <property type="entry name" value="CYTOPLASMIC POLYADENYLATION ELEMENT BINDING PROTEIN CPEB"/>
    <property type="match status" value="1"/>
</dbReference>
<dbReference type="InterPro" id="IPR034819">
    <property type="entry name" value="CPEB"/>
</dbReference>
<feature type="signal peptide" evidence="4">
    <location>
        <begin position="1"/>
        <end position="22"/>
    </location>
</feature>
<dbReference type="CDD" id="cd12725">
    <property type="entry name" value="RRM2_CPEB1"/>
    <property type="match status" value="1"/>
</dbReference>
<dbReference type="InterPro" id="IPR038446">
    <property type="entry name" value="CEBP_ZZ_sf"/>
</dbReference>
<dbReference type="Gene3D" id="3.30.70.330">
    <property type="match status" value="2"/>
</dbReference>
<dbReference type="PROSITE" id="PS50102">
    <property type="entry name" value="RRM"/>
    <property type="match status" value="1"/>
</dbReference>
<feature type="compositionally biased region" description="Polar residues" evidence="3">
    <location>
        <begin position="573"/>
        <end position="584"/>
    </location>
</feature>
<dbReference type="GO" id="GO:0008135">
    <property type="term" value="F:translation factor activity, RNA binding"/>
    <property type="evidence" value="ECO:0007669"/>
    <property type="project" value="TreeGrafter"/>
</dbReference>